<dbReference type="InterPro" id="IPR007801">
    <property type="entry name" value="MbnB/TglH/ChrH"/>
</dbReference>
<comment type="caution">
    <text evidence="1">The sequence shown here is derived from an EMBL/GenBank/DDBJ whole genome shotgun (WGS) entry which is preliminary data.</text>
</comment>
<reference evidence="1" key="2">
    <citation type="journal article" date="2022" name="Microbiol. Resour. Announc.">
        <title>Metagenome Sequencing to Explore Phylogenomics of Terrestrial Cyanobacteria.</title>
        <authorList>
            <person name="Ward R.D."/>
            <person name="Stajich J.E."/>
            <person name="Johansen J.R."/>
            <person name="Huntemann M."/>
            <person name="Clum A."/>
            <person name="Foster B."/>
            <person name="Foster B."/>
            <person name="Roux S."/>
            <person name="Palaniappan K."/>
            <person name="Varghese N."/>
            <person name="Mukherjee S."/>
            <person name="Reddy T.B.K."/>
            <person name="Daum C."/>
            <person name="Copeland A."/>
            <person name="Chen I.A."/>
            <person name="Ivanova N.N."/>
            <person name="Kyrpides N.C."/>
            <person name="Shapiro N."/>
            <person name="Eloe-Fadrosh E.A."/>
            <person name="Pietrasiak N."/>
        </authorList>
    </citation>
    <scope>NUCLEOTIDE SEQUENCE</scope>
    <source>
        <strain evidence="1">CPER-KK1</strain>
    </source>
</reference>
<protein>
    <submittedName>
        <fullName evidence="1">DUF692 domain-containing protein</fullName>
    </submittedName>
</protein>
<name>A0A951PGJ0_9CYAN</name>
<dbReference type="Proteomes" id="UP000753908">
    <property type="component" value="Unassembled WGS sequence"/>
</dbReference>
<accession>A0A951PGJ0</accession>
<dbReference type="EMBL" id="JAHHIF010000003">
    <property type="protein sequence ID" value="MBW4543370.1"/>
    <property type="molecule type" value="Genomic_DNA"/>
</dbReference>
<organism evidence="1 2">
    <name type="scientific">Symplocastrum torsivum CPER-KK1</name>
    <dbReference type="NCBI Taxonomy" id="450513"/>
    <lineage>
        <taxon>Bacteria</taxon>
        <taxon>Bacillati</taxon>
        <taxon>Cyanobacteriota</taxon>
        <taxon>Cyanophyceae</taxon>
        <taxon>Oscillatoriophycideae</taxon>
        <taxon>Oscillatoriales</taxon>
        <taxon>Microcoleaceae</taxon>
        <taxon>Symplocastrum</taxon>
    </lineage>
</organism>
<dbReference type="Gene3D" id="3.20.20.150">
    <property type="entry name" value="Divalent-metal-dependent TIM barrel enzymes"/>
    <property type="match status" value="1"/>
</dbReference>
<evidence type="ECO:0000313" key="2">
    <source>
        <dbReference type="Proteomes" id="UP000753908"/>
    </source>
</evidence>
<reference evidence="1" key="1">
    <citation type="submission" date="2021-05" db="EMBL/GenBank/DDBJ databases">
        <authorList>
            <person name="Pietrasiak N."/>
            <person name="Ward R."/>
            <person name="Stajich J.E."/>
            <person name="Kurbessoian T."/>
        </authorList>
    </citation>
    <scope>NUCLEOTIDE SEQUENCE</scope>
    <source>
        <strain evidence="1">CPER-KK1</strain>
    </source>
</reference>
<evidence type="ECO:0000313" key="1">
    <source>
        <dbReference type="EMBL" id="MBW4543370.1"/>
    </source>
</evidence>
<proteinExistence type="predicted"/>
<dbReference type="AlphaFoldDB" id="A0A951PGJ0"/>
<sequence>MFKFKRRTPMVGLSLMMESDFFQATQPLFETGAVEVLEWSFDMGWGVKAKPPWVEELLQFYSQRDRLTGHGVSYSLLSAQPGERQIHWLKSLQQECLDYRYRHISEHFGWMAAGDFYQSAPLPLPLTPETLQLGREHLKRLSDKANAPVGLENLAFAFGLQDVLQQGEFLARLLEPVDGFLVLDLHNLYCQVHNFQQSAEQLLERYPLQRVRELHVSGGSWSVTSKGQQTRTIRRDTHNGTVPEAVFELLALALKRCPSVEVVIFERIGHTLHTEIDIEGFRQDFWRIKQVVKESV</sequence>
<gene>
    <name evidence="1" type="ORF">KME25_02815</name>
</gene>
<dbReference type="PANTHER" id="PTHR42194:SF1">
    <property type="entry name" value="UPF0276 PROTEIN HI_1600"/>
    <property type="match status" value="1"/>
</dbReference>
<dbReference type="Pfam" id="PF05114">
    <property type="entry name" value="MbnB_TglH_ChrH"/>
    <property type="match status" value="1"/>
</dbReference>
<dbReference type="PANTHER" id="PTHR42194">
    <property type="entry name" value="UPF0276 PROTEIN HI_1600"/>
    <property type="match status" value="1"/>
</dbReference>